<feature type="transmembrane region" description="Helical" evidence="6">
    <location>
        <begin position="40"/>
        <end position="58"/>
    </location>
</feature>
<evidence type="ECO:0000259" key="7">
    <source>
        <dbReference type="PROSITE" id="PS50850"/>
    </source>
</evidence>
<dbReference type="InterPro" id="IPR011701">
    <property type="entry name" value="MFS"/>
</dbReference>
<feature type="transmembrane region" description="Helical" evidence="6">
    <location>
        <begin position="65"/>
        <end position="86"/>
    </location>
</feature>
<dbReference type="EMBL" id="JACDXW010000001">
    <property type="protein sequence ID" value="MCB5362714.1"/>
    <property type="molecule type" value="Genomic_DNA"/>
</dbReference>
<feature type="transmembrane region" description="Helical" evidence="6">
    <location>
        <begin position="294"/>
        <end position="310"/>
    </location>
</feature>
<evidence type="ECO:0000256" key="2">
    <source>
        <dbReference type="ARBA" id="ARBA00022475"/>
    </source>
</evidence>
<name>A0ABS8C9J9_9BURK</name>
<keyword evidence="3 6" id="KW-0812">Transmembrane</keyword>
<evidence type="ECO:0000313" key="8">
    <source>
        <dbReference type="EMBL" id="MCB5362714.1"/>
    </source>
</evidence>
<organism evidence="8 9">
    <name type="scientific">Mesopusillimonas faecipullorum</name>
    <dbReference type="NCBI Taxonomy" id="2755040"/>
    <lineage>
        <taxon>Bacteria</taxon>
        <taxon>Pseudomonadati</taxon>
        <taxon>Pseudomonadota</taxon>
        <taxon>Betaproteobacteria</taxon>
        <taxon>Burkholderiales</taxon>
        <taxon>Alcaligenaceae</taxon>
        <taxon>Mesopusillimonas</taxon>
    </lineage>
</organism>
<dbReference type="CDD" id="cd17324">
    <property type="entry name" value="MFS_NepI_like"/>
    <property type="match status" value="1"/>
</dbReference>
<dbReference type="Pfam" id="PF07690">
    <property type="entry name" value="MFS_1"/>
    <property type="match status" value="1"/>
</dbReference>
<feature type="transmembrane region" description="Helical" evidence="6">
    <location>
        <begin position="271"/>
        <end position="288"/>
    </location>
</feature>
<feature type="transmembrane region" description="Helical" evidence="6">
    <location>
        <begin position="239"/>
        <end position="259"/>
    </location>
</feature>
<comment type="caution">
    <text evidence="8">The sequence shown here is derived from an EMBL/GenBank/DDBJ whole genome shotgun (WGS) entry which is preliminary data.</text>
</comment>
<dbReference type="PANTHER" id="PTHR43124">
    <property type="entry name" value="PURINE EFFLUX PUMP PBUE"/>
    <property type="match status" value="1"/>
</dbReference>
<feature type="transmembrane region" description="Helical" evidence="6">
    <location>
        <begin position="330"/>
        <end position="349"/>
    </location>
</feature>
<keyword evidence="5 6" id="KW-0472">Membrane</keyword>
<dbReference type="InterPro" id="IPR050189">
    <property type="entry name" value="MFS_Efflux_Transporters"/>
</dbReference>
<dbReference type="InterPro" id="IPR020846">
    <property type="entry name" value="MFS_dom"/>
</dbReference>
<dbReference type="PANTHER" id="PTHR43124:SF3">
    <property type="entry name" value="CHLORAMPHENICOL EFFLUX PUMP RV0191"/>
    <property type="match status" value="1"/>
</dbReference>
<sequence>MIPVIGMLAFASMAATRICDPMLVNLAQAFGVDLAQAARVVSWYAVAYGVFQLLYGPLGDRAGKLRVVAGAGVVCASLSLLTALAPTYWTLVLARTLMGAAAAGIIPLSMAWIGDHVPYEHRQEALAKLLSTSVFGMMLGQWFGGFAAEILSWRMAFYVLCAAFLLGSLFLCLNARSFMTPPPATKAAGFTQYVKTLAELLRIPRVRWVLAVTLAEGALVYGAFSFTPSLLVDKFGMSVSAAGATMVLYGVGGLIYSPFARRWLALLGERGLALTGGSLITLALLLLGWTSTPWVGATACLMGGLGFYMLHNTLQTQATQMAPAWRGTAVTLFACILFLGQSLGVSLVAMNIGRFTLGAMFWVCAVGTMVLAWQVSRGVRTRASGP</sequence>
<evidence type="ECO:0000256" key="6">
    <source>
        <dbReference type="SAM" id="Phobius"/>
    </source>
</evidence>
<dbReference type="PROSITE" id="PS50850">
    <property type="entry name" value="MFS"/>
    <property type="match status" value="1"/>
</dbReference>
<gene>
    <name evidence="8" type="ORF">H0484_02955</name>
</gene>
<proteinExistence type="predicted"/>
<evidence type="ECO:0000256" key="5">
    <source>
        <dbReference type="ARBA" id="ARBA00023136"/>
    </source>
</evidence>
<evidence type="ECO:0000256" key="3">
    <source>
        <dbReference type="ARBA" id="ARBA00022692"/>
    </source>
</evidence>
<comment type="subcellular location">
    <subcellularLocation>
        <location evidence="1">Cell membrane</location>
        <topology evidence="1">Multi-pass membrane protein</topology>
    </subcellularLocation>
</comment>
<keyword evidence="9" id="KW-1185">Reference proteome</keyword>
<evidence type="ECO:0000256" key="1">
    <source>
        <dbReference type="ARBA" id="ARBA00004651"/>
    </source>
</evidence>
<feature type="transmembrane region" description="Helical" evidence="6">
    <location>
        <begin position="208"/>
        <end position="227"/>
    </location>
</feature>
<reference evidence="8 9" key="1">
    <citation type="submission" date="2020-07" db="EMBL/GenBank/DDBJ databases">
        <title>Pusillimonas sp. nov., isolated from poultry manure in Taiwan.</title>
        <authorList>
            <person name="Lin S.-Y."/>
            <person name="Tang Y.-S."/>
            <person name="Young C.-C."/>
        </authorList>
    </citation>
    <scope>NUCLEOTIDE SEQUENCE [LARGE SCALE GENOMIC DNA]</scope>
    <source>
        <strain evidence="8 9">CC-YST705</strain>
    </source>
</reference>
<feature type="transmembrane region" description="Helical" evidence="6">
    <location>
        <begin position="92"/>
        <end position="113"/>
    </location>
</feature>
<keyword evidence="4 6" id="KW-1133">Transmembrane helix</keyword>
<dbReference type="InterPro" id="IPR036259">
    <property type="entry name" value="MFS_trans_sf"/>
</dbReference>
<feature type="domain" description="Major facilitator superfamily (MFS) profile" evidence="7">
    <location>
        <begin position="1"/>
        <end position="383"/>
    </location>
</feature>
<dbReference type="SUPFAM" id="SSF103473">
    <property type="entry name" value="MFS general substrate transporter"/>
    <property type="match status" value="1"/>
</dbReference>
<evidence type="ECO:0000256" key="4">
    <source>
        <dbReference type="ARBA" id="ARBA00022989"/>
    </source>
</evidence>
<dbReference type="Gene3D" id="1.20.1250.20">
    <property type="entry name" value="MFS general substrate transporter like domains"/>
    <property type="match status" value="1"/>
</dbReference>
<feature type="transmembrane region" description="Helical" evidence="6">
    <location>
        <begin position="355"/>
        <end position="373"/>
    </location>
</feature>
<protein>
    <submittedName>
        <fullName evidence="8">MFS transporter</fullName>
    </submittedName>
</protein>
<dbReference type="Proteomes" id="UP000776983">
    <property type="component" value="Unassembled WGS sequence"/>
</dbReference>
<accession>A0ABS8C9J9</accession>
<feature type="transmembrane region" description="Helical" evidence="6">
    <location>
        <begin position="125"/>
        <end position="143"/>
    </location>
</feature>
<feature type="transmembrane region" description="Helical" evidence="6">
    <location>
        <begin position="155"/>
        <end position="173"/>
    </location>
</feature>
<keyword evidence="2" id="KW-1003">Cell membrane</keyword>
<evidence type="ECO:0000313" key="9">
    <source>
        <dbReference type="Proteomes" id="UP000776983"/>
    </source>
</evidence>